<feature type="domain" description="Flavoprotein pyridine nucleotide cytochrome reductase-like FAD-binding" evidence="12">
    <location>
        <begin position="243"/>
        <end position="282"/>
    </location>
</feature>
<dbReference type="Proteomes" id="UP001152885">
    <property type="component" value="Unassembled WGS sequence"/>
</dbReference>
<dbReference type="InterPro" id="IPR017938">
    <property type="entry name" value="Riboflavin_synthase-like_b-brl"/>
</dbReference>
<evidence type="ECO:0000256" key="5">
    <source>
        <dbReference type="ARBA" id="ARBA00022787"/>
    </source>
</evidence>
<organism evidence="13 14">
    <name type="scientific">Candida verbasci</name>
    <dbReference type="NCBI Taxonomy" id="1227364"/>
    <lineage>
        <taxon>Eukaryota</taxon>
        <taxon>Fungi</taxon>
        <taxon>Dikarya</taxon>
        <taxon>Ascomycota</taxon>
        <taxon>Saccharomycotina</taxon>
        <taxon>Pichiomycetes</taxon>
        <taxon>Debaryomycetaceae</taxon>
        <taxon>Candida/Lodderomyces clade</taxon>
        <taxon>Candida</taxon>
    </lineage>
</organism>
<feature type="binding site" evidence="10">
    <location>
        <position position="262"/>
    </location>
    <ligand>
        <name>FAD</name>
        <dbReference type="ChEBI" id="CHEBI:57692"/>
    </ligand>
</feature>
<evidence type="ECO:0000313" key="13">
    <source>
        <dbReference type="EMBL" id="CAI5759841.1"/>
    </source>
</evidence>
<keyword evidence="8" id="KW-0496">Mitochondrion</keyword>
<dbReference type="EMBL" id="CANTUO010000005">
    <property type="protein sequence ID" value="CAI5759841.1"/>
    <property type="molecule type" value="Genomic_DNA"/>
</dbReference>
<gene>
    <name evidence="13" type="ORF">CANVERA_P4353</name>
</gene>
<dbReference type="InterPro" id="IPR001834">
    <property type="entry name" value="CBR-like"/>
</dbReference>
<accession>A0A9W4XBU4</accession>
<proteinExistence type="inferred from homology"/>
<keyword evidence="6 10" id="KW-0274">FAD</keyword>
<evidence type="ECO:0000256" key="10">
    <source>
        <dbReference type="PIRSR" id="PIRSR601834-1"/>
    </source>
</evidence>
<evidence type="ECO:0000256" key="1">
    <source>
        <dbReference type="ARBA" id="ARBA00001974"/>
    </source>
</evidence>
<feature type="binding site" evidence="10">
    <location>
        <position position="255"/>
    </location>
    <ligand>
        <name>FAD</name>
        <dbReference type="ChEBI" id="CHEBI:57692"/>
    </ligand>
</feature>
<evidence type="ECO:0000256" key="6">
    <source>
        <dbReference type="ARBA" id="ARBA00022827"/>
    </source>
</evidence>
<comment type="subcellular location">
    <subcellularLocation>
        <location evidence="2">Mitochondrion outer membrane</location>
    </subcellularLocation>
</comment>
<evidence type="ECO:0000313" key="14">
    <source>
        <dbReference type="Proteomes" id="UP001152885"/>
    </source>
</evidence>
<keyword evidence="4 10" id="KW-0285">Flavoprotein</keyword>
<keyword evidence="9 11" id="KW-0472">Membrane</keyword>
<evidence type="ECO:0000256" key="2">
    <source>
        <dbReference type="ARBA" id="ARBA00004294"/>
    </source>
</evidence>
<reference evidence="13" key="1">
    <citation type="submission" date="2022-12" db="EMBL/GenBank/DDBJ databases">
        <authorList>
            <person name="Brejova B."/>
        </authorList>
    </citation>
    <scope>NUCLEOTIDE SEQUENCE</scope>
</reference>
<keyword evidence="11" id="KW-1133">Transmembrane helix</keyword>
<comment type="caution">
    <text evidence="13">The sequence shown here is derived from an EMBL/GenBank/DDBJ whole genome shotgun (WGS) entry which is preliminary data.</text>
</comment>
<keyword evidence="5" id="KW-1000">Mitochondrion outer membrane</keyword>
<evidence type="ECO:0000256" key="4">
    <source>
        <dbReference type="ARBA" id="ARBA00022630"/>
    </source>
</evidence>
<comment type="cofactor">
    <cofactor evidence="1 10">
        <name>FAD</name>
        <dbReference type="ChEBI" id="CHEBI:57692"/>
    </cofactor>
</comment>
<keyword evidence="7" id="KW-0560">Oxidoreductase</keyword>
<dbReference type="GO" id="GO:0005741">
    <property type="term" value="C:mitochondrial outer membrane"/>
    <property type="evidence" value="ECO:0007669"/>
    <property type="project" value="UniProtKB-SubCell"/>
</dbReference>
<dbReference type="GO" id="GO:0016491">
    <property type="term" value="F:oxidoreductase activity"/>
    <property type="evidence" value="ECO:0007669"/>
    <property type="project" value="UniProtKB-KW"/>
</dbReference>
<evidence type="ECO:0000256" key="11">
    <source>
        <dbReference type="SAM" id="Phobius"/>
    </source>
</evidence>
<comment type="similarity">
    <text evidence="3">Belongs to the flavoprotein pyridine nucleotide cytochrome reductase family.</text>
</comment>
<feature type="binding site" evidence="10">
    <location>
        <position position="263"/>
    </location>
    <ligand>
        <name>FAD</name>
        <dbReference type="ChEBI" id="CHEBI:57692"/>
    </ligand>
</feature>
<evidence type="ECO:0000256" key="3">
    <source>
        <dbReference type="ARBA" id="ARBA00006105"/>
    </source>
</evidence>
<dbReference type="PANTHER" id="PTHR19370:SF189">
    <property type="entry name" value="CYTOCHROME C MITOCHONDRIAL IMPORT FACTOR CYC2"/>
    <property type="match status" value="1"/>
</dbReference>
<feature type="transmembrane region" description="Helical" evidence="11">
    <location>
        <begin position="108"/>
        <end position="129"/>
    </location>
</feature>
<dbReference type="AlphaFoldDB" id="A0A9W4XBU4"/>
<dbReference type="PANTHER" id="PTHR19370">
    <property type="entry name" value="NADH-CYTOCHROME B5 REDUCTASE"/>
    <property type="match status" value="1"/>
</dbReference>
<keyword evidence="14" id="KW-1185">Reference proteome</keyword>
<dbReference type="SUPFAM" id="SSF63380">
    <property type="entry name" value="Riboflavin synthase domain-like"/>
    <property type="match status" value="1"/>
</dbReference>
<name>A0A9W4XBU4_9ASCO</name>
<evidence type="ECO:0000256" key="9">
    <source>
        <dbReference type="ARBA" id="ARBA00023136"/>
    </source>
</evidence>
<protein>
    <recommendedName>
        <fullName evidence="12">Flavoprotein pyridine nucleotide cytochrome reductase-like FAD-binding domain-containing protein</fullName>
    </recommendedName>
</protein>
<evidence type="ECO:0000259" key="12">
    <source>
        <dbReference type="Pfam" id="PF00970"/>
    </source>
</evidence>
<evidence type="ECO:0000256" key="7">
    <source>
        <dbReference type="ARBA" id="ARBA00023002"/>
    </source>
</evidence>
<dbReference type="Gene3D" id="2.40.30.10">
    <property type="entry name" value="Translation factors"/>
    <property type="match status" value="1"/>
</dbReference>
<keyword evidence="11" id="KW-0812">Transmembrane</keyword>
<dbReference type="InterPro" id="IPR008333">
    <property type="entry name" value="Cbr1-like_FAD-bd_dom"/>
</dbReference>
<evidence type="ECO:0000256" key="8">
    <source>
        <dbReference type="ARBA" id="ARBA00023128"/>
    </source>
</evidence>
<dbReference type="Pfam" id="PF00970">
    <property type="entry name" value="FAD_binding_6"/>
    <property type="match status" value="1"/>
</dbReference>
<dbReference type="Gene3D" id="3.40.50.80">
    <property type="entry name" value="Nucleotide-binding domain of ferredoxin-NADP reductase (FNR) module"/>
    <property type="match status" value="1"/>
</dbReference>
<dbReference type="OrthoDB" id="432685at2759"/>
<sequence>MLIRRCFRLNYRQITSIRFNSTNKEILKNGNDADKKVSEFNIKSETSKAAPAPFNTPGIEKLLKKDNKPYIPKLNHKRLSFEYPSLPNQDQYNNLVEKPRTRTRWSRYIPKILTVIVLGYSVYMIKIWFIDPATKEEGEDSNDLLSPIEFHKFIITHKLQIDNNHYLIELKPKYSNWMLSFNVNPQEKSLWSGQKLWSVEVKHPMINIVRSYTPLPLYFMKSEYTRSGEKEPLLKVINPEIDVNDREGTMVLYVKRYDDGEVSKYITNKEIGDELELRGPDIDYKFPYHPLNKLHSRPIFKDLPSKVEPDNLKSIVMKEHNLSDVDNLTFYCGGTGISPALQMLFSKEPSLGYTTIHYSARSKGELGPLERFLFFLEKLDRIKLVYHIDNSNPITKKDITKPEESNYITPKKIDSKDLNNDEKLKLRMAMMNQDEKTVVEKRLVSNELERGERFESVLEQAQHTSKQKKKGSSLAIVCGPDGYVDYIAGSKDLINNQQGEVKGLLGGKKWDNSNVYKL</sequence>
<dbReference type="InterPro" id="IPR039261">
    <property type="entry name" value="FNR_nucleotide-bd"/>
</dbReference>
<dbReference type="SUPFAM" id="SSF52343">
    <property type="entry name" value="Ferredoxin reductase-like, C-terminal NADP-linked domain"/>
    <property type="match status" value="1"/>
</dbReference>